<evidence type="ECO:0000313" key="3">
    <source>
        <dbReference type="Proteomes" id="UP000543379"/>
    </source>
</evidence>
<organism evidence="2 3">
    <name type="scientific">Listeria booriae</name>
    <dbReference type="NCBI Taxonomy" id="1552123"/>
    <lineage>
        <taxon>Bacteria</taxon>
        <taxon>Bacillati</taxon>
        <taxon>Bacillota</taxon>
        <taxon>Bacilli</taxon>
        <taxon>Bacillales</taxon>
        <taxon>Listeriaceae</taxon>
        <taxon>Listeria</taxon>
    </lineage>
</organism>
<sequence>MGFIGDILKRNKEIEWMFDLDMLEDMSQRAYLKRMALDTCIQFLGRAIAQSDFQVRDGTKNLKNTLYYKLNVRPNTDMSSTTFWEKVIYKLVYDGECLIILSDTDDFLIADSFTREEYAVYDDVFKEVIVKDYEFKRPFPMSDVMYLEYGNTKLSKFLDGLFDDYGEILGRMIDAQLRNYQLRGIVNIEQSGAYNDEKQAKLQTYIQKLFRVFSKSSVAIVPQVSGFNYEELGATRATTTQSIDELTKLKKSVTDDVAKILGIPPALIHGEMADLTNNMKAFKKFCEKFFTKKIQDEMNAKFFSEKEYLNGKCIRIITPVDIFENAEAIDKIISSGSFTRNDVRDEMGHDRSDNPELDKHVITKNYETVDKGGEENEKD</sequence>
<gene>
    <name evidence="2" type="ORF">HB811_07430</name>
</gene>
<dbReference type="InterPro" id="IPR006427">
    <property type="entry name" value="Portal_HK97"/>
</dbReference>
<accession>A0A841XY60</accession>
<dbReference type="Proteomes" id="UP000543379">
    <property type="component" value="Unassembled WGS sequence"/>
</dbReference>
<proteinExistence type="predicted"/>
<evidence type="ECO:0000256" key="1">
    <source>
        <dbReference type="SAM" id="MobiDB-lite"/>
    </source>
</evidence>
<feature type="compositionally biased region" description="Basic and acidic residues" evidence="1">
    <location>
        <begin position="341"/>
        <end position="379"/>
    </location>
</feature>
<reference evidence="2 3" key="1">
    <citation type="submission" date="2020-03" db="EMBL/GenBank/DDBJ databases">
        <title>Soil Listeria distribution.</title>
        <authorList>
            <person name="Liao J."/>
            <person name="Wiedmann M."/>
        </authorList>
    </citation>
    <scope>NUCLEOTIDE SEQUENCE [LARGE SCALE GENOMIC DNA]</scope>
    <source>
        <strain evidence="2 3">FSL L7-1816</strain>
    </source>
</reference>
<feature type="region of interest" description="Disordered" evidence="1">
    <location>
        <begin position="340"/>
        <end position="379"/>
    </location>
</feature>
<dbReference type="Pfam" id="PF04860">
    <property type="entry name" value="Phage_portal"/>
    <property type="match status" value="1"/>
</dbReference>
<dbReference type="EMBL" id="JAAROV010000002">
    <property type="protein sequence ID" value="MBC1316600.1"/>
    <property type="molecule type" value="Genomic_DNA"/>
</dbReference>
<evidence type="ECO:0000313" key="2">
    <source>
        <dbReference type="EMBL" id="MBC1316600.1"/>
    </source>
</evidence>
<dbReference type="RefSeq" id="WP_185382230.1">
    <property type="nucleotide sequence ID" value="NZ_JAAROV010000002.1"/>
</dbReference>
<name>A0A841XY60_9LIST</name>
<dbReference type="AlphaFoldDB" id="A0A841XY60"/>
<dbReference type="NCBIfam" id="TIGR01537">
    <property type="entry name" value="portal_HK97"/>
    <property type="match status" value="1"/>
</dbReference>
<comment type="caution">
    <text evidence="2">The sequence shown here is derived from an EMBL/GenBank/DDBJ whole genome shotgun (WGS) entry which is preliminary data.</text>
</comment>
<dbReference type="InterPro" id="IPR006944">
    <property type="entry name" value="Phage/GTA_portal"/>
</dbReference>
<protein>
    <submittedName>
        <fullName evidence="2">Phage portal protein</fullName>
    </submittedName>
</protein>